<evidence type="ECO:0000259" key="1">
    <source>
        <dbReference type="PROSITE" id="PS50994"/>
    </source>
</evidence>
<dbReference type="SUPFAM" id="SSF53098">
    <property type="entry name" value="Ribonuclease H-like"/>
    <property type="match status" value="1"/>
</dbReference>
<dbReference type="EMBL" id="BKZW01000002">
    <property type="protein sequence ID" value="GER89911.1"/>
    <property type="molecule type" value="Genomic_DNA"/>
</dbReference>
<dbReference type="GO" id="GO:0015074">
    <property type="term" value="P:DNA integration"/>
    <property type="evidence" value="ECO:0007669"/>
    <property type="project" value="InterPro"/>
</dbReference>
<protein>
    <recommendedName>
        <fullName evidence="1">Integrase catalytic domain-containing protein</fullName>
    </recommendedName>
</protein>
<dbReference type="InterPro" id="IPR001584">
    <property type="entry name" value="Integrase_cat-core"/>
</dbReference>
<name>A0A5J4KTW5_9CHLR</name>
<organism evidence="2 3">
    <name type="scientific">Dictyobacter vulcani</name>
    <dbReference type="NCBI Taxonomy" id="2607529"/>
    <lineage>
        <taxon>Bacteria</taxon>
        <taxon>Bacillati</taxon>
        <taxon>Chloroflexota</taxon>
        <taxon>Ktedonobacteria</taxon>
        <taxon>Ktedonobacterales</taxon>
        <taxon>Dictyobacteraceae</taxon>
        <taxon>Dictyobacter</taxon>
    </lineage>
</organism>
<evidence type="ECO:0000313" key="2">
    <source>
        <dbReference type="EMBL" id="GER89911.1"/>
    </source>
</evidence>
<dbReference type="InterPro" id="IPR036397">
    <property type="entry name" value="RNaseH_sf"/>
</dbReference>
<accession>A0A5J4KTW5</accession>
<sequence>MTASRRGKRAAYALDPALAYLDQTPPRHGERPFERTHMDHTELDILLVSSVTGKPLAKPWATFLTDAYSRRILACYVTYDPPSYRSAMMAFRLCVKQYGRLPQELVVDRGPEFGSVYFESLLARCFMTKLERPPQQPRFGSVIERLFGKTNTELLNQLRGNTQASKVPRQMTDEVDPKRLAVWTLDAFARRLTEYCLEVYDQMEHRALFQSPREAFAQGMLRAGSRAHTMIPYSEAFLIQTRPSTRTGVVKIHQSRGITVNGLQYWHECMRSPAVFGKSVPVRYEPYNMGFAYAYIDGQWIECIAETFLQVHGRSEHEWNLIVIER</sequence>
<dbReference type="AlphaFoldDB" id="A0A5J4KTW5"/>
<dbReference type="Proteomes" id="UP000326912">
    <property type="component" value="Unassembled WGS sequence"/>
</dbReference>
<feature type="domain" description="Integrase catalytic" evidence="1">
    <location>
        <begin position="28"/>
        <end position="220"/>
    </location>
</feature>
<evidence type="ECO:0000313" key="3">
    <source>
        <dbReference type="Proteomes" id="UP000326912"/>
    </source>
</evidence>
<reference evidence="2 3" key="1">
    <citation type="submission" date="2019-10" db="EMBL/GenBank/DDBJ databases">
        <title>Dictyobacter vulcani sp. nov., within the class Ktedonobacteria, isolated from soil of volcanic Mt. Zao.</title>
        <authorList>
            <person name="Zheng Y."/>
            <person name="Wang C.M."/>
            <person name="Sakai Y."/>
            <person name="Abe K."/>
            <person name="Yokota A."/>
            <person name="Yabe S."/>
        </authorList>
    </citation>
    <scope>NUCLEOTIDE SEQUENCE [LARGE SCALE GENOMIC DNA]</scope>
    <source>
        <strain evidence="2 3">W12</strain>
    </source>
</reference>
<dbReference type="InterPro" id="IPR012337">
    <property type="entry name" value="RNaseH-like_sf"/>
</dbReference>
<dbReference type="Gene3D" id="3.30.420.10">
    <property type="entry name" value="Ribonuclease H-like superfamily/Ribonuclease H"/>
    <property type="match status" value="1"/>
</dbReference>
<comment type="caution">
    <text evidence="2">The sequence shown here is derived from an EMBL/GenBank/DDBJ whole genome shotgun (WGS) entry which is preliminary data.</text>
</comment>
<gene>
    <name evidence="2" type="ORF">KDW_40730</name>
</gene>
<dbReference type="GO" id="GO:0003676">
    <property type="term" value="F:nucleic acid binding"/>
    <property type="evidence" value="ECO:0007669"/>
    <property type="project" value="InterPro"/>
</dbReference>
<dbReference type="Pfam" id="PF09299">
    <property type="entry name" value="Mu-transpos_C"/>
    <property type="match status" value="1"/>
</dbReference>
<keyword evidence="3" id="KW-1185">Reference proteome</keyword>
<dbReference type="InterPro" id="IPR015378">
    <property type="entry name" value="Transposase-like_Mu_C"/>
</dbReference>
<proteinExistence type="predicted"/>
<dbReference type="PROSITE" id="PS50994">
    <property type="entry name" value="INTEGRASE"/>
    <property type="match status" value="1"/>
</dbReference>